<accession>A0A725UZ59</accession>
<dbReference type="Pfam" id="PF10548">
    <property type="entry name" value="P22_AR_C"/>
    <property type="match status" value="1"/>
</dbReference>
<evidence type="ECO:0000313" key="2">
    <source>
        <dbReference type="EMBL" id="HAE1058614.1"/>
    </source>
</evidence>
<gene>
    <name evidence="2" type="ORF">G2831_11100</name>
</gene>
<evidence type="ECO:0000259" key="1">
    <source>
        <dbReference type="Pfam" id="PF10548"/>
    </source>
</evidence>
<dbReference type="AlphaFoldDB" id="A0A725UZ59"/>
<dbReference type="InterPro" id="IPR018876">
    <property type="entry name" value="Phage_P22_antirepressor_C"/>
</dbReference>
<protein>
    <recommendedName>
        <fullName evidence="1">Bacteriophage P22 antirepressor protein C-terminal domain-containing protein</fullName>
    </recommendedName>
</protein>
<reference evidence="2" key="1">
    <citation type="journal article" date="2018" name="Genome Biol.">
        <title>SKESA: strategic k-mer extension for scrupulous assemblies.</title>
        <authorList>
            <person name="Souvorov A."/>
            <person name="Agarwala R."/>
            <person name="Lipman D.J."/>
        </authorList>
    </citation>
    <scope>NUCLEOTIDE SEQUENCE</scope>
    <source>
        <strain evidence="2">Salmonella enterica</strain>
    </source>
</reference>
<proteinExistence type="predicted"/>
<organism evidence="2">
    <name type="scientific">Salmonella senftenberg</name>
    <dbReference type="NCBI Taxonomy" id="28150"/>
    <lineage>
        <taxon>Bacteria</taxon>
        <taxon>Pseudomonadati</taxon>
        <taxon>Pseudomonadota</taxon>
        <taxon>Gammaproteobacteria</taxon>
        <taxon>Enterobacterales</taxon>
        <taxon>Enterobacteriaceae</taxon>
        <taxon>Salmonella</taxon>
    </lineage>
</organism>
<name>A0A725UZ59_SALSE</name>
<feature type="domain" description="Bacteriophage P22 antirepressor protein C-terminal" evidence="1">
    <location>
        <begin position="109"/>
        <end position="176"/>
    </location>
</feature>
<dbReference type="EMBL" id="DAAQVQ010000007">
    <property type="protein sequence ID" value="HAE1058614.1"/>
    <property type="molecule type" value="Genomic_DNA"/>
</dbReference>
<sequence length="206" mass="23903">MLETDQAWEVFEKLEDFYFSQKEKAEQIRKNRQCTATQLIPLRQTAERLITTGLGKIYPDIWKLVHQRFDVEHIHQLQPEQVGEAIEYLNVLEGEYLGKASAPAFPASKALTDKELCTLCWLWSYATHMAEYMAQVYPILHAAEHRLAGAYFSMPQESPRTINAAREVLLRETTHIEAGLFCNDNWRVLYRMRNAGEMLPLTGRRS</sequence>
<reference evidence="2" key="2">
    <citation type="submission" date="2019-04" db="EMBL/GenBank/DDBJ databases">
        <authorList>
            <consortium name="NCBI Pathogen Detection Project"/>
        </authorList>
    </citation>
    <scope>NUCLEOTIDE SEQUENCE</scope>
    <source>
        <strain evidence="2">Salmonella enterica</strain>
    </source>
</reference>
<comment type="caution">
    <text evidence="2">The sequence shown here is derived from an EMBL/GenBank/DDBJ whole genome shotgun (WGS) entry which is preliminary data.</text>
</comment>